<dbReference type="EMBL" id="MU069905">
    <property type="protein sequence ID" value="KAF5832002.1"/>
    <property type="molecule type" value="Genomic_DNA"/>
</dbReference>
<evidence type="ECO:0000256" key="1">
    <source>
        <dbReference type="SAM" id="MobiDB-lite"/>
    </source>
</evidence>
<organism evidence="2 3">
    <name type="scientific">Dunaliella salina</name>
    <name type="common">Green alga</name>
    <name type="synonym">Protococcus salinus</name>
    <dbReference type="NCBI Taxonomy" id="3046"/>
    <lineage>
        <taxon>Eukaryota</taxon>
        <taxon>Viridiplantae</taxon>
        <taxon>Chlorophyta</taxon>
        <taxon>core chlorophytes</taxon>
        <taxon>Chlorophyceae</taxon>
        <taxon>CS clade</taxon>
        <taxon>Chlamydomonadales</taxon>
        <taxon>Dunaliellaceae</taxon>
        <taxon>Dunaliella</taxon>
    </lineage>
</organism>
<sequence>MDKKAQALQQQADHLHLLAQREMQQGRCAEAQQHYAEMHARLDESTALAKEVGCISCVLGDTSCAMDGESVPEGELKLYQELQPVAHWKNSGTGAASECANRAMGSIIGSLVADAAAMGVHWIYDLETLKHLSQQVHSDARRPITASADQGEQQQQQRSQVKASGDPDPSAAEVAARVAQALDAPPLEFLNPPRSPFYSYASGRNSP</sequence>
<evidence type="ECO:0000313" key="2">
    <source>
        <dbReference type="EMBL" id="KAF5832002.1"/>
    </source>
</evidence>
<proteinExistence type="predicted"/>
<feature type="region of interest" description="Disordered" evidence="1">
    <location>
        <begin position="140"/>
        <end position="207"/>
    </location>
</feature>
<comment type="caution">
    <text evidence="2">The sequence shown here is derived from an EMBL/GenBank/DDBJ whole genome shotgun (WGS) entry which is preliminary data.</text>
</comment>
<keyword evidence="3" id="KW-1185">Reference proteome</keyword>
<evidence type="ECO:0000313" key="3">
    <source>
        <dbReference type="Proteomes" id="UP000815325"/>
    </source>
</evidence>
<dbReference type="Proteomes" id="UP000815325">
    <property type="component" value="Unassembled WGS sequence"/>
</dbReference>
<name>A0ABQ7GBK9_DUNSA</name>
<accession>A0ABQ7GBK9</accession>
<gene>
    <name evidence="2" type="ORF">DUNSADRAFT_12317</name>
</gene>
<feature type="compositionally biased region" description="Low complexity" evidence="1">
    <location>
        <begin position="150"/>
        <end position="160"/>
    </location>
</feature>
<feature type="compositionally biased region" description="Low complexity" evidence="1">
    <location>
        <begin position="171"/>
        <end position="184"/>
    </location>
</feature>
<reference evidence="2" key="1">
    <citation type="submission" date="2017-08" db="EMBL/GenBank/DDBJ databases">
        <authorList>
            <person name="Polle J.E."/>
            <person name="Barry K."/>
            <person name="Cushman J."/>
            <person name="Schmutz J."/>
            <person name="Tran D."/>
            <person name="Hathwaick L.T."/>
            <person name="Yim W.C."/>
            <person name="Jenkins J."/>
            <person name="Mckie-Krisberg Z.M."/>
            <person name="Prochnik S."/>
            <person name="Lindquist E."/>
            <person name="Dockter R.B."/>
            <person name="Adam C."/>
            <person name="Molina H."/>
            <person name="Bunkerborg J."/>
            <person name="Jin E."/>
            <person name="Buchheim M."/>
            <person name="Magnuson J."/>
        </authorList>
    </citation>
    <scope>NUCLEOTIDE SEQUENCE</scope>
    <source>
        <strain evidence="2">CCAP 19/18</strain>
    </source>
</reference>
<protein>
    <submittedName>
        <fullName evidence="2">Uncharacterized protein</fullName>
    </submittedName>
</protein>